<comment type="caution">
    <text evidence="2">The sequence shown here is derived from an EMBL/GenBank/DDBJ whole genome shotgun (WGS) entry which is preliminary data.</text>
</comment>
<feature type="region of interest" description="Disordered" evidence="1">
    <location>
        <begin position="179"/>
        <end position="206"/>
    </location>
</feature>
<dbReference type="RefSeq" id="XP_037213684.1">
    <property type="nucleotide sequence ID" value="XM_037370128.1"/>
</dbReference>
<gene>
    <name evidence="2" type="ORF">MIND_01370700</name>
</gene>
<organism evidence="2 3">
    <name type="scientific">Mycena indigotica</name>
    <dbReference type="NCBI Taxonomy" id="2126181"/>
    <lineage>
        <taxon>Eukaryota</taxon>
        <taxon>Fungi</taxon>
        <taxon>Dikarya</taxon>
        <taxon>Basidiomycota</taxon>
        <taxon>Agaricomycotina</taxon>
        <taxon>Agaricomycetes</taxon>
        <taxon>Agaricomycetidae</taxon>
        <taxon>Agaricales</taxon>
        <taxon>Marasmiineae</taxon>
        <taxon>Mycenaceae</taxon>
        <taxon>Mycena</taxon>
    </lineage>
</organism>
<sequence length="227" mass="24762">MSSSFWDDKSEETFYYSSFPRIQGRILRGTIKYLEALADHDILDEQVLRAAGIPATATGHGEKIRPAIDEALHILRSWVREPSESEGSMFSRMFGGKARLGGKSVVIDSEYPISEMLNAPFYIEKVAELEGCPDSFVQLGLMGVFVALEVSEDRLGVDHEGSKIIVDILDRLEPYTDWEGCGGGDVGSDDSDEEEGGNNPNPPRTTAQQLRAVFAACAANPDSSIVA</sequence>
<dbReference type="Proteomes" id="UP000636479">
    <property type="component" value="Unassembled WGS sequence"/>
</dbReference>
<evidence type="ECO:0000313" key="3">
    <source>
        <dbReference type="Proteomes" id="UP000636479"/>
    </source>
</evidence>
<dbReference type="EMBL" id="JACAZF010000016">
    <property type="protein sequence ID" value="KAF7289955.1"/>
    <property type="molecule type" value="Genomic_DNA"/>
</dbReference>
<accession>A0A8H6RY83</accession>
<evidence type="ECO:0000313" key="2">
    <source>
        <dbReference type="EMBL" id="KAF7289955.1"/>
    </source>
</evidence>
<keyword evidence="3" id="KW-1185">Reference proteome</keyword>
<dbReference type="OrthoDB" id="2874018at2759"/>
<reference evidence="2" key="1">
    <citation type="submission" date="2020-05" db="EMBL/GenBank/DDBJ databases">
        <title>Mycena genomes resolve the evolution of fungal bioluminescence.</title>
        <authorList>
            <person name="Tsai I.J."/>
        </authorList>
    </citation>
    <scope>NUCLEOTIDE SEQUENCE</scope>
    <source>
        <strain evidence="2">171206Taipei</strain>
    </source>
</reference>
<proteinExistence type="predicted"/>
<name>A0A8H6RY83_9AGAR</name>
<feature type="compositionally biased region" description="Acidic residues" evidence="1">
    <location>
        <begin position="187"/>
        <end position="196"/>
    </location>
</feature>
<protein>
    <submittedName>
        <fullName evidence="2">Uncharacterized protein</fullName>
    </submittedName>
</protein>
<evidence type="ECO:0000256" key="1">
    <source>
        <dbReference type="SAM" id="MobiDB-lite"/>
    </source>
</evidence>
<dbReference type="GeneID" id="59352644"/>
<dbReference type="AlphaFoldDB" id="A0A8H6RY83"/>